<organism evidence="2 3">
    <name type="scientific">Botrimarina colliarenosi</name>
    <dbReference type="NCBI Taxonomy" id="2528001"/>
    <lineage>
        <taxon>Bacteria</taxon>
        <taxon>Pseudomonadati</taxon>
        <taxon>Planctomycetota</taxon>
        <taxon>Planctomycetia</taxon>
        <taxon>Pirellulales</taxon>
        <taxon>Lacipirellulaceae</taxon>
        <taxon>Botrimarina</taxon>
    </lineage>
</organism>
<sequence>MRILFAKQSTLSGKAKPRSRFPYLKPAGLDHTLGVFISQLNVAVDEWLKVDDAHRNVTGEPEPLGRSQGRCVESAAK</sequence>
<name>A0A5C5ZXT2_9BACT</name>
<dbReference type="Proteomes" id="UP000317421">
    <property type="component" value="Unassembled WGS sequence"/>
</dbReference>
<evidence type="ECO:0000313" key="2">
    <source>
        <dbReference type="EMBL" id="TWT92462.1"/>
    </source>
</evidence>
<protein>
    <submittedName>
        <fullName evidence="2">Uncharacterized protein</fullName>
    </submittedName>
</protein>
<proteinExistence type="predicted"/>
<gene>
    <name evidence="2" type="ORF">Pla108_40880</name>
</gene>
<reference evidence="2 3" key="1">
    <citation type="submission" date="2019-02" db="EMBL/GenBank/DDBJ databases">
        <title>Deep-cultivation of Planctomycetes and their phenomic and genomic characterization uncovers novel biology.</title>
        <authorList>
            <person name="Wiegand S."/>
            <person name="Jogler M."/>
            <person name="Boedeker C."/>
            <person name="Pinto D."/>
            <person name="Vollmers J."/>
            <person name="Rivas-Marin E."/>
            <person name="Kohn T."/>
            <person name="Peeters S.H."/>
            <person name="Heuer A."/>
            <person name="Rast P."/>
            <person name="Oberbeckmann S."/>
            <person name="Bunk B."/>
            <person name="Jeske O."/>
            <person name="Meyerdierks A."/>
            <person name="Storesund J.E."/>
            <person name="Kallscheuer N."/>
            <person name="Luecker S."/>
            <person name="Lage O.M."/>
            <person name="Pohl T."/>
            <person name="Merkel B.J."/>
            <person name="Hornburger P."/>
            <person name="Mueller R.-W."/>
            <person name="Bruemmer F."/>
            <person name="Labrenz M."/>
            <person name="Spormann A.M."/>
            <person name="Op Den Camp H."/>
            <person name="Overmann J."/>
            <person name="Amann R."/>
            <person name="Jetten M.S.M."/>
            <person name="Mascher T."/>
            <person name="Medema M.H."/>
            <person name="Devos D.P."/>
            <person name="Kaster A.-K."/>
            <person name="Ovreas L."/>
            <person name="Rohde M."/>
            <person name="Galperin M.Y."/>
            <person name="Jogler C."/>
        </authorList>
    </citation>
    <scope>NUCLEOTIDE SEQUENCE [LARGE SCALE GENOMIC DNA]</scope>
    <source>
        <strain evidence="2 3">Pla108</strain>
    </source>
</reference>
<keyword evidence="3" id="KW-1185">Reference proteome</keyword>
<accession>A0A5C5ZXT2</accession>
<evidence type="ECO:0000256" key="1">
    <source>
        <dbReference type="SAM" id="MobiDB-lite"/>
    </source>
</evidence>
<dbReference type="EMBL" id="SJPR01000010">
    <property type="protein sequence ID" value="TWT92462.1"/>
    <property type="molecule type" value="Genomic_DNA"/>
</dbReference>
<feature type="region of interest" description="Disordered" evidence="1">
    <location>
        <begin position="56"/>
        <end position="77"/>
    </location>
</feature>
<comment type="caution">
    <text evidence="2">The sequence shown here is derived from an EMBL/GenBank/DDBJ whole genome shotgun (WGS) entry which is preliminary data.</text>
</comment>
<dbReference type="AlphaFoldDB" id="A0A5C5ZXT2"/>
<evidence type="ECO:0000313" key="3">
    <source>
        <dbReference type="Proteomes" id="UP000317421"/>
    </source>
</evidence>